<feature type="region of interest" description="Disordered" evidence="10">
    <location>
        <begin position="1"/>
        <end position="226"/>
    </location>
</feature>
<evidence type="ECO:0000256" key="7">
    <source>
        <dbReference type="ARBA" id="ARBA00023134"/>
    </source>
</evidence>
<dbReference type="GO" id="GO:0003743">
    <property type="term" value="F:translation initiation factor activity"/>
    <property type="evidence" value="ECO:0007669"/>
    <property type="project" value="UniProtKB-UniRule"/>
</dbReference>
<proteinExistence type="inferred from homology"/>
<comment type="subcellular location">
    <subcellularLocation>
        <location evidence="8">Cytoplasm</location>
    </subcellularLocation>
</comment>
<dbReference type="InterPro" id="IPR015760">
    <property type="entry name" value="TIF_IF2"/>
</dbReference>
<reference evidence="12 13" key="1">
    <citation type="submission" date="2019-01" db="EMBL/GenBank/DDBJ databases">
        <title>Sphingorhabdus lacus sp.nov., isolated from an oligotrophic freshwater lake.</title>
        <authorList>
            <person name="Park M."/>
        </authorList>
    </citation>
    <scope>NUCLEOTIDE SEQUENCE [LARGE SCALE GENOMIC DNA]</scope>
    <source>
        <strain evidence="12 13">IMCC26285</strain>
    </source>
</reference>
<dbReference type="InterPro" id="IPR027417">
    <property type="entry name" value="P-loop_NTPase"/>
</dbReference>
<dbReference type="FunFam" id="3.40.50.10050:FF:000001">
    <property type="entry name" value="Translation initiation factor IF-2"/>
    <property type="match status" value="1"/>
</dbReference>
<feature type="compositionally biased region" description="Pro residues" evidence="10">
    <location>
        <begin position="61"/>
        <end position="74"/>
    </location>
</feature>
<dbReference type="Gene3D" id="3.40.50.10050">
    <property type="entry name" value="Translation initiation factor IF- 2, domain 3"/>
    <property type="match status" value="1"/>
</dbReference>
<dbReference type="CDD" id="cd01887">
    <property type="entry name" value="IF2_eIF5B"/>
    <property type="match status" value="1"/>
</dbReference>
<dbReference type="FunFam" id="2.40.30.10:FF:000008">
    <property type="entry name" value="Translation initiation factor IF-2"/>
    <property type="match status" value="1"/>
</dbReference>
<dbReference type="Pfam" id="PF11987">
    <property type="entry name" value="IF-2"/>
    <property type="match status" value="1"/>
</dbReference>
<dbReference type="NCBIfam" id="TIGR00231">
    <property type="entry name" value="small_GTP"/>
    <property type="match status" value="1"/>
</dbReference>
<organism evidence="12 13">
    <name type="scientific">Sphingorhabdus profundilacus</name>
    <dbReference type="NCBI Taxonomy" id="2509718"/>
    <lineage>
        <taxon>Bacteria</taxon>
        <taxon>Pseudomonadati</taxon>
        <taxon>Pseudomonadota</taxon>
        <taxon>Alphaproteobacteria</taxon>
        <taxon>Sphingomonadales</taxon>
        <taxon>Sphingomonadaceae</taxon>
        <taxon>Sphingorhabdus</taxon>
    </lineage>
</organism>
<dbReference type="InterPro" id="IPR009000">
    <property type="entry name" value="Transl_B-barrel_sf"/>
</dbReference>
<dbReference type="Pfam" id="PF04760">
    <property type="entry name" value="IF2_N"/>
    <property type="match status" value="1"/>
</dbReference>
<dbReference type="HAMAP" id="MF_00100_B">
    <property type="entry name" value="IF_2_B"/>
    <property type="match status" value="1"/>
</dbReference>
<evidence type="ECO:0000256" key="10">
    <source>
        <dbReference type="SAM" id="MobiDB-lite"/>
    </source>
</evidence>
<dbReference type="AlphaFoldDB" id="A0A6I4LUZ2"/>
<evidence type="ECO:0000256" key="5">
    <source>
        <dbReference type="ARBA" id="ARBA00022741"/>
    </source>
</evidence>
<dbReference type="GO" id="GO:0005525">
    <property type="term" value="F:GTP binding"/>
    <property type="evidence" value="ECO:0007669"/>
    <property type="project" value="UniProtKB-KW"/>
</dbReference>
<evidence type="ECO:0000259" key="11">
    <source>
        <dbReference type="PROSITE" id="PS51722"/>
    </source>
</evidence>
<dbReference type="SUPFAM" id="SSF50447">
    <property type="entry name" value="Translation proteins"/>
    <property type="match status" value="2"/>
</dbReference>
<dbReference type="GO" id="GO:0005829">
    <property type="term" value="C:cytosol"/>
    <property type="evidence" value="ECO:0007669"/>
    <property type="project" value="TreeGrafter"/>
</dbReference>
<comment type="similarity">
    <text evidence="1 8 9">Belongs to the TRAFAC class translation factor GTPase superfamily. Classic translation factor GTPase family. IF-2 subfamily.</text>
</comment>
<dbReference type="CDD" id="cd03692">
    <property type="entry name" value="mtIF2_IVc"/>
    <property type="match status" value="1"/>
</dbReference>
<evidence type="ECO:0000313" key="12">
    <source>
        <dbReference type="EMBL" id="MVZ96841.1"/>
    </source>
</evidence>
<dbReference type="OrthoDB" id="9811804at2"/>
<evidence type="ECO:0000256" key="3">
    <source>
        <dbReference type="ARBA" id="ARBA00022490"/>
    </source>
</evidence>
<keyword evidence="6 8" id="KW-0648">Protein biosynthesis</keyword>
<keyword evidence="5 8" id="KW-0547">Nucleotide-binding</keyword>
<feature type="binding site" evidence="8">
    <location>
        <begin position="399"/>
        <end position="403"/>
    </location>
    <ligand>
        <name>GTP</name>
        <dbReference type="ChEBI" id="CHEBI:37565"/>
    </ligand>
</feature>
<dbReference type="RefSeq" id="WP_160352785.1">
    <property type="nucleotide sequence ID" value="NZ_SDWJ01000001.1"/>
</dbReference>
<comment type="caution">
    <text evidence="12">The sequence shown here is derived from an EMBL/GenBank/DDBJ whole genome shotgun (WGS) entry which is preliminary data.</text>
</comment>
<evidence type="ECO:0000256" key="2">
    <source>
        <dbReference type="ARBA" id="ARBA00020675"/>
    </source>
</evidence>
<feature type="binding site" evidence="8">
    <location>
        <begin position="352"/>
        <end position="359"/>
    </location>
    <ligand>
        <name>GTP</name>
        <dbReference type="ChEBI" id="CHEBI:37565"/>
    </ligand>
</feature>
<dbReference type="PROSITE" id="PS51722">
    <property type="entry name" value="G_TR_2"/>
    <property type="match status" value="1"/>
</dbReference>
<keyword evidence="7 8" id="KW-0342">GTP-binding</keyword>
<dbReference type="Proteomes" id="UP000471147">
    <property type="component" value="Unassembled WGS sequence"/>
</dbReference>
<accession>A0A6I4LUZ2</accession>
<dbReference type="Pfam" id="PF00009">
    <property type="entry name" value="GTP_EFTU"/>
    <property type="match status" value="1"/>
</dbReference>
<keyword evidence="4 8" id="KW-0396">Initiation factor</keyword>
<evidence type="ECO:0000256" key="1">
    <source>
        <dbReference type="ARBA" id="ARBA00007733"/>
    </source>
</evidence>
<dbReference type="SUPFAM" id="SSF52540">
    <property type="entry name" value="P-loop containing nucleoside triphosphate hydrolases"/>
    <property type="match status" value="1"/>
</dbReference>
<name>A0A6I4LUZ2_9SPHN</name>
<evidence type="ECO:0000256" key="4">
    <source>
        <dbReference type="ARBA" id="ARBA00022540"/>
    </source>
</evidence>
<protein>
    <recommendedName>
        <fullName evidence="2 8">Translation initiation factor IF-2</fullName>
    </recommendedName>
</protein>
<dbReference type="NCBIfam" id="TIGR00487">
    <property type="entry name" value="IF-2"/>
    <property type="match status" value="1"/>
</dbReference>
<dbReference type="InterPro" id="IPR005225">
    <property type="entry name" value="Small_GTP-bd"/>
</dbReference>
<feature type="region of interest" description="Disordered" evidence="10">
    <location>
        <begin position="241"/>
        <end position="263"/>
    </location>
</feature>
<dbReference type="EMBL" id="SDWJ01000001">
    <property type="protein sequence ID" value="MVZ96841.1"/>
    <property type="molecule type" value="Genomic_DNA"/>
</dbReference>
<comment type="function">
    <text evidence="8 9">One of the essential components for the initiation of protein synthesis. Protects formylmethionyl-tRNA from spontaneous hydrolysis and promotes its binding to the 30S ribosomal subunits. Also involved in the hydrolysis of GTP during the formation of the 70S ribosomal complex.</text>
</comment>
<dbReference type="FunFam" id="3.40.50.300:FF:000019">
    <property type="entry name" value="Translation initiation factor IF-2"/>
    <property type="match status" value="1"/>
</dbReference>
<feature type="compositionally biased region" description="Polar residues" evidence="10">
    <location>
        <begin position="18"/>
        <end position="34"/>
    </location>
</feature>
<sequence>MSDDTNNKPTLTRKPLTLSRSLESGEVKQTFSHGRTNKVVVEVKRKKLVGKPGYAPEPEVAAPPPPPPPPPPAAPVAAAPAPKPMANDMLSRQERQAKLLREAEEARLSMLEESRRREDEARARAAEEEKRRAEENRKAEEAPAPAIAETPVVEQEPEPAVSNDDGAAPAPRRFTPVESPKRPAAAPAPTEREREEAKKAPHRPARDRTADRRQSGKLTVTRALDDDEGARARSLAALKRAREKEKRLHGGGNRTAQPKQSRDVVVPETITVQELANRMAEKGSDLVKALFKMGMPVTINETIDQDTAELLVEEFGHNITRVSDADVDIVHDEDVDAPETQKPRPPVVTVMGHVDHGKTSLLDALRGANVVSGEAGGITQHIGAYQVKAKDGSLITFLDTPGHEAFTQMRRRGASVTDIVILVVAADDGLMPQTIEAIKHSKEAGVPMIIAINKIDKEGANPQKVRERLLEHEVIVEQMGGEVQDVEVSALKKTGLDTLLEKLALQAEVMELKANPDRSAEAIVVEAQLDKGRGAVATVLVKRGTLKRGDIFVVGSESGKVRALINDKGQQVSEAGPATPVEVLGLTGVPSAGDVLTVVENEARAREVALYRKEQSTKVRTAQVTPNLENLFDNLSATRAMEYPVVIKGDVQGSVEAIVTALNNISTDEIKVRVLLAGVGGITESDMLLAAASNAPLIGFNVRPNTKAAALAKRDRVRLKYFDVIYHLTADIAKEMAGELGPEIIETVVGRAEVKDVFSAGKRDKAAGLLVVDGFIRKGLSTRLTRDDVIVSKTTIASLRRFKDNVDEVRAGLECGVVLADTNDVKAGDMLEIFEVEERERTL</sequence>
<feature type="compositionally biased region" description="Low complexity" evidence="10">
    <location>
        <begin position="142"/>
        <end position="151"/>
    </location>
</feature>
<dbReference type="InterPro" id="IPR053905">
    <property type="entry name" value="EF-G-like_DII"/>
</dbReference>
<dbReference type="InterPro" id="IPR023115">
    <property type="entry name" value="TIF_IF2_dom3"/>
</dbReference>
<dbReference type="Gene3D" id="3.40.50.300">
    <property type="entry name" value="P-loop containing nucleotide triphosphate hydrolases"/>
    <property type="match status" value="1"/>
</dbReference>
<dbReference type="InterPro" id="IPR036925">
    <property type="entry name" value="TIF_IF2_dom3_sf"/>
</dbReference>
<dbReference type="FunFam" id="2.40.30.10:FF:000007">
    <property type="entry name" value="Translation initiation factor IF-2"/>
    <property type="match status" value="1"/>
</dbReference>
<feature type="compositionally biased region" description="Basic and acidic residues" evidence="10">
    <location>
        <begin position="190"/>
        <end position="214"/>
    </location>
</feature>
<evidence type="ECO:0000256" key="9">
    <source>
        <dbReference type="RuleBase" id="RU000644"/>
    </source>
</evidence>
<keyword evidence="13" id="KW-1185">Reference proteome</keyword>
<evidence type="ECO:0000313" key="13">
    <source>
        <dbReference type="Proteomes" id="UP000471147"/>
    </source>
</evidence>
<dbReference type="InterPro" id="IPR013575">
    <property type="entry name" value="IF2_assoc_dom_bac"/>
</dbReference>
<feature type="compositionally biased region" description="Basic and acidic residues" evidence="10">
    <location>
        <begin position="91"/>
        <end position="141"/>
    </location>
</feature>
<dbReference type="Gene3D" id="2.40.30.10">
    <property type="entry name" value="Translation factors"/>
    <property type="match status" value="2"/>
</dbReference>
<dbReference type="InterPro" id="IPR000795">
    <property type="entry name" value="T_Tr_GTP-bd_dom"/>
</dbReference>
<dbReference type="InterPro" id="IPR000178">
    <property type="entry name" value="TF_IF2_bacterial-like"/>
</dbReference>
<feature type="binding site" evidence="8">
    <location>
        <begin position="453"/>
        <end position="456"/>
    </location>
    <ligand>
        <name>GTP</name>
        <dbReference type="ChEBI" id="CHEBI:37565"/>
    </ligand>
</feature>
<dbReference type="Pfam" id="PF22042">
    <property type="entry name" value="EF-G_D2"/>
    <property type="match status" value="1"/>
</dbReference>
<evidence type="ECO:0000256" key="6">
    <source>
        <dbReference type="ARBA" id="ARBA00022917"/>
    </source>
</evidence>
<dbReference type="Pfam" id="PF08364">
    <property type="entry name" value="IF2_assoc"/>
    <property type="match status" value="1"/>
</dbReference>
<dbReference type="PANTHER" id="PTHR43381:SF5">
    <property type="entry name" value="TR-TYPE G DOMAIN-CONTAINING PROTEIN"/>
    <property type="match status" value="1"/>
</dbReference>
<gene>
    <name evidence="8" type="primary">infB</name>
    <name evidence="12" type="ORF">EUU23_03870</name>
</gene>
<dbReference type="PANTHER" id="PTHR43381">
    <property type="entry name" value="TRANSLATION INITIATION FACTOR IF-2-RELATED"/>
    <property type="match status" value="1"/>
</dbReference>
<dbReference type="InterPro" id="IPR006847">
    <property type="entry name" value="IF2_N"/>
</dbReference>
<evidence type="ECO:0000256" key="8">
    <source>
        <dbReference type="HAMAP-Rule" id="MF_00100"/>
    </source>
</evidence>
<dbReference type="InterPro" id="IPR044145">
    <property type="entry name" value="IF2_II"/>
</dbReference>
<dbReference type="CDD" id="cd03702">
    <property type="entry name" value="IF2_mtIF2_II"/>
    <property type="match status" value="1"/>
</dbReference>
<keyword evidence="3 8" id="KW-0963">Cytoplasm</keyword>
<comment type="caution">
    <text evidence="8">Lacks conserved residue(s) required for the propagation of feature annotation.</text>
</comment>
<dbReference type="GO" id="GO:0003924">
    <property type="term" value="F:GTPase activity"/>
    <property type="evidence" value="ECO:0007669"/>
    <property type="project" value="UniProtKB-UniRule"/>
</dbReference>
<feature type="domain" description="Tr-type G" evidence="11">
    <location>
        <begin position="343"/>
        <end position="513"/>
    </location>
</feature>
<dbReference type="SUPFAM" id="SSF52156">
    <property type="entry name" value="Initiation factor IF2/eIF5b, domain 3"/>
    <property type="match status" value="1"/>
</dbReference>